<proteinExistence type="predicted"/>
<evidence type="ECO:0000313" key="2">
    <source>
        <dbReference type="EMBL" id="RKR02597.1"/>
    </source>
</evidence>
<dbReference type="SUPFAM" id="SSF68912">
    <property type="entry name" value="Rho N-terminal domain-like"/>
    <property type="match status" value="1"/>
</dbReference>
<protein>
    <submittedName>
        <fullName evidence="2">Rho termination factor-like protein</fullName>
    </submittedName>
</protein>
<dbReference type="AlphaFoldDB" id="A0A420WVL7"/>
<dbReference type="SMART" id="SM00959">
    <property type="entry name" value="Rho_N"/>
    <property type="match status" value="1"/>
</dbReference>
<dbReference type="EMBL" id="RBIN01000006">
    <property type="protein sequence ID" value="RKR02597.1"/>
    <property type="molecule type" value="Genomic_DNA"/>
</dbReference>
<dbReference type="GO" id="GO:0006353">
    <property type="term" value="P:DNA-templated transcription termination"/>
    <property type="evidence" value="ECO:0007669"/>
    <property type="project" value="InterPro"/>
</dbReference>
<feature type="domain" description="Rho termination factor-like N-terminal" evidence="1">
    <location>
        <begin position="63"/>
        <end position="104"/>
    </location>
</feature>
<reference evidence="2 3" key="1">
    <citation type="submission" date="2018-10" db="EMBL/GenBank/DDBJ databases">
        <title>Genomic Encyclopedia of Type Strains, Phase IV (KMG-IV): sequencing the most valuable type-strain genomes for metagenomic binning, comparative biology and taxonomic classification.</title>
        <authorList>
            <person name="Goeker M."/>
        </authorList>
    </citation>
    <scope>NUCLEOTIDE SEQUENCE [LARGE SCALE GENOMIC DNA]</scope>
    <source>
        <strain evidence="2 3">DSM 23229</strain>
    </source>
</reference>
<gene>
    <name evidence="2" type="ORF">C7446_2315</name>
</gene>
<keyword evidence="3" id="KW-1185">Reference proteome</keyword>
<evidence type="ECO:0000313" key="3">
    <source>
        <dbReference type="Proteomes" id="UP000281975"/>
    </source>
</evidence>
<accession>A0A420WVL7</accession>
<dbReference type="Gene3D" id="1.10.720.10">
    <property type="match status" value="1"/>
</dbReference>
<dbReference type="Pfam" id="PF07498">
    <property type="entry name" value="Rho_N"/>
    <property type="match status" value="1"/>
</dbReference>
<name>A0A420WVL7_9GAMM</name>
<dbReference type="RefSeq" id="WP_121173234.1">
    <property type="nucleotide sequence ID" value="NZ_RBIN01000006.1"/>
</dbReference>
<sequence>MTKQQTVTIRCASAFMLDGDMITPGERVHDVPVSEARSLVRRGKATLQAGGNESDPADVDDADLQDMTVEQLKSLAEEQGIEGYSSLKKAELIEAIEAADEEGGE</sequence>
<dbReference type="InterPro" id="IPR036269">
    <property type="entry name" value="Rho_N_sf"/>
</dbReference>
<evidence type="ECO:0000259" key="1">
    <source>
        <dbReference type="SMART" id="SM00959"/>
    </source>
</evidence>
<dbReference type="InterPro" id="IPR011112">
    <property type="entry name" value="Rho-like_N"/>
</dbReference>
<comment type="caution">
    <text evidence="2">The sequence shown here is derived from an EMBL/GenBank/DDBJ whole genome shotgun (WGS) entry which is preliminary data.</text>
</comment>
<organism evidence="2 3">
    <name type="scientific">Kushneria sinocarnis</name>
    <dbReference type="NCBI Taxonomy" id="595502"/>
    <lineage>
        <taxon>Bacteria</taxon>
        <taxon>Pseudomonadati</taxon>
        <taxon>Pseudomonadota</taxon>
        <taxon>Gammaproteobacteria</taxon>
        <taxon>Oceanospirillales</taxon>
        <taxon>Halomonadaceae</taxon>
        <taxon>Kushneria</taxon>
    </lineage>
</organism>
<dbReference type="Proteomes" id="UP000281975">
    <property type="component" value="Unassembled WGS sequence"/>
</dbReference>